<dbReference type="GO" id="GO:0070967">
    <property type="term" value="F:coenzyme F420 binding"/>
    <property type="evidence" value="ECO:0007669"/>
    <property type="project" value="TreeGrafter"/>
</dbReference>
<dbReference type="Pfam" id="PF01243">
    <property type="entry name" value="PNPOx_N"/>
    <property type="match status" value="1"/>
</dbReference>
<dbReference type="RefSeq" id="WP_185057149.1">
    <property type="nucleotide sequence ID" value="NZ_BAABIX010000057.1"/>
</dbReference>
<sequence>MRIEPDRARRLFHDARVAGLATAAADATPHLVPVTFAMRGETVYVAVDHKPKTTATGLRRLANIRENPRVCLLTDHYDDDWSALWWVRADGRAEVVPREPAALEALAAKYPQYRERTPEGPVIVVQVEHWSGWSYT</sequence>
<dbReference type="PANTHER" id="PTHR35176:SF2">
    <property type="entry name" value="F420H(2)-DEPENDENT REDUCTASE RV1155"/>
    <property type="match status" value="1"/>
</dbReference>
<dbReference type="Proteomes" id="UP000578449">
    <property type="component" value="Unassembled WGS sequence"/>
</dbReference>
<dbReference type="EMBL" id="JACHGN010000041">
    <property type="protein sequence ID" value="MBB5140366.1"/>
    <property type="molecule type" value="Genomic_DNA"/>
</dbReference>
<evidence type="ECO:0000313" key="4">
    <source>
        <dbReference type="Proteomes" id="UP000578449"/>
    </source>
</evidence>
<keyword evidence="1" id="KW-0560">Oxidoreductase</keyword>
<dbReference type="InterPro" id="IPR011576">
    <property type="entry name" value="Pyridox_Oxase_N"/>
</dbReference>
<accession>A0A840PNA5</accession>
<organism evidence="3 4">
    <name type="scientific">Thermocatellispora tengchongensis</name>
    <dbReference type="NCBI Taxonomy" id="1073253"/>
    <lineage>
        <taxon>Bacteria</taxon>
        <taxon>Bacillati</taxon>
        <taxon>Actinomycetota</taxon>
        <taxon>Actinomycetes</taxon>
        <taxon>Streptosporangiales</taxon>
        <taxon>Streptosporangiaceae</taxon>
        <taxon>Thermocatellispora</taxon>
    </lineage>
</organism>
<protein>
    <submittedName>
        <fullName evidence="3">PPOX class probable F420-dependent enzyme</fullName>
    </submittedName>
</protein>
<proteinExistence type="predicted"/>
<dbReference type="Gene3D" id="2.30.110.10">
    <property type="entry name" value="Electron Transport, Fmn-binding Protein, Chain A"/>
    <property type="match status" value="1"/>
</dbReference>
<dbReference type="NCBIfam" id="TIGR03668">
    <property type="entry name" value="Rv0121_F420"/>
    <property type="match status" value="1"/>
</dbReference>
<dbReference type="GO" id="GO:0005829">
    <property type="term" value="C:cytosol"/>
    <property type="evidence" value="ECO:0007669"/>
    <property type="project" value="TreeGrafter"/>
</dbReference>
<dbReference type="AlphaFoldDB" id="A0A840PNA5"/>
<evidence type="ECO:0000256" key="1">
    <source>
        <dbReference type="ARBA" id="ARBA00023002"/>
    </source>
</evidence>
<keyword evidence="4" id="KW-1185">Reference proteome</keyword>
<dbReference type="GO" id="GO:0016627">
    <property type="term" value="F:oxidoreductase activity, acting on the CH-CH group of donors"/>
    <property type="evidence" value="ECO:0007669"/>
    <property type="project" value="TreeGrafter"/>
</dbReference>
<name>A0A840PNA5_9ACTN</name>
<evidence type="ECO:0000259" key="2">
    <source>
        <dbReference type="Pfam" id="PF01243"/>
    </source>
</evidence>
<evidence type="ECO:0000313" key="3">
    <source>
        <dbReference type="EMBL" id="MBB5140366.1"/>
    </source>
</evidence>
<gene>
    <name evidence="3" type="ORF">HNP84_010133</name>
</gene>
<dbReference type="InterPro" id="IPR012349">
    <property type="entry name" value="Split_barrel_FMN-bd"/>
</dbReference>
<dbReference type="InterPro" id="IPR019967">
    <property type="entry name" value="F420-dep_enz_PPOX_Rv0121"/>
</dbReference>
<dbReference type="SUPFAM" id="SSF50475">
    <property type="entry name" value="FMN-binding split barrel"/>
    <property type="match status" value="1"/>
</dbReference>
<reference evidence="3 4" key="1">
    <citation type="submission" date="2020-08" db="EMBL/GenBank/DDBJ databases">
        <title>Genomic Encyclopedia of Type Strains, Phase IV (KMG-IV): sequencing the most valuable type-strain genomes for metagenomic binning, comparative biology and taxonomic classification.</title>
        <authorList>
            <person name="Goeker M."/>
        </authorList>
    </citation>
    <scope>NUCLEOTIDE SEQUENCE [LARGE SCALE GENOMIC DNA]</scope>
    <source>
        <strain evidence="3 4">DSM 45615</strain>
    </source>
</reference>
<comment type="caution">
    <text evidence="3">The sequence shown here is derived from an EMBL/GenBank/DDBJ whole genome shotgun (WGS) entry which is preliminary data.</text>
</comment>
<dbReference type="InterPro" id="IPR052019">
    <property type="entry name" value="F420H2_bilvrd_red/Heme_oxyg"/>
</dbReference>
<feature type="domain" description="Pyridoxamine 5'-phosphate oxidase N-terminal" evidence="2">
    <location>
        <begin position="6"/>
        <end position="133"/>
    </location>
</feature>
<dbReference type="PANTHER" id="PTHR35176">
    <property type="entry name" value="HEME OXYGENASE HI_0854-RELATED"/>
    <property type="match status" value="1"/>
</dbReference>